<dbReference type="InterPro" id="IPR003961">
    <property type="entry name" value="FN3_dom"/>
</dbReference>
<protein>
    <recommendedName>
        <fullName evidence="4">Fibronectin type-III domain-containing protein</fullName>
    </recommendedName>
</protein>
<gene>
    <name evidence="2" type="ORF">COHA_003521</name>
</gene>
<reference evidence="2" key="1">
    <citation type="submission" date="2020-11" db="EMBL/GenBank/DDBJ databases">
        <title>Chlorella ohadii genome sequencing and assembly.</title>
        <authorList>
            <person name="Murik O."/>
            <person name="Treves H."/>
            <person name="Kedem I."/>
            <person name="Shotland Y."/>
            <person name="Kaplan A."/>
        </authorList>
    </citation>
    <scope>NUCLEOTIDE SEQUENCE</scope>
    <source>
        <strain evidence="2">1</strain>
    </source>
</reference>
<dbReference type="InterPro" id="IPR036116">
    <property type="entry name" value="FN3_sf"/>
</dbReference>
<dbReference type="AlphaFoldDB" id="A0AAD5DYJ9"/>
<dbReference type="Proteomes" id="UP001205105">
    <property type="component" value="Unassembled WGS sequence"/>
</dbReference>
<sequence>MKACLLLLAAACLSGALAQPNGQLQPGVYVIQLQSRPSCPADKNGFLTGYAGTNMLGLTPSYPTNWFGFWTVRDGDAFNVLNVPINIQNYGKAQTRGASWLSNFNPNNPVCNPNVTATLSHVAPTLDQKWLITPKPSVPALNEFYITKNSQSCPYRFLGFSRTDCSAQPFTAFDGIPVAPTFIFTIVSPTAPAVQGGFVEAGALKMFVQLPQGQPPFTLELQGRLKGSTRVVLTAQGSGTPDPEDASQLVFSFTTGFVPGKEYEFRARARNAVGASAWGPWEVSSQLPGCKGLFCAGYCCPCVYLRAGFIHMGFD</sequence>
<dbReference type="SUPFAM" id="SSF49265">
    <property type="entry name" value="Fibronectin type III"/>
    <property type="match status" value="1"/>
</dbReference>
<name>A0AAD5DYJ9_9CHLO</name>
<evidence type="ECO:0000313" key="3">
    <source>
        <dbReference type="Proteomes" id="UP001205105"/>
    </source>
</evidence>
<proteinExistence type="predicted"/>
<feature type="signal peptide" evidence="1">
    <location>
        <begin position="1"/>
        <end position="18"/>
    </location>
</feature>
<organism evidence="2 3">
    <name type="scientific">Chlorella ohadii</name>
    <dbReference type="NCBI Taxonomy" id="2649997"/>
    <lineage>
        <taxon>Eukaryota</taxon>
        <taxon>Viridiplantae</taxon>
        <taxon>Chlorophyta</taxon>
        <taxon>core chlorophytes</taxon>
        <taxon>Trebouxiophyceae</taxon>
        <taxon>Chlorellales</taxon>
        <taxon>Chlorellaceae</taxon>
        <taxon>Chlorella clade</taxon>
        <taxon>Chlorella</taxon>
    </lineage>
</organism>
<dbReference type="CDD" id="cd00063">
    <property type="entry name" value="FN3"/>
    <property type="match status" value="1"/>
</dbReference>
<dbReference type="EMBL" id="JADXDR010000048">
    <property type="protein sequence ID" value="KAI7842774.1"/>
    <property type="molecule type" value="Genomic_DNA"/>
</dbReference>
<keyword evidence="1" id="KW-0732">Signal</keyword>
<keyword evidence="3" id="KW-1185">Reference proteome</keyword>
<evidence type="ECO:0000256" key="1">
    <source>
        <dbReference type="SAM" id="SignalP"/>
    </source>
</evidence>
<evidence type="ECO:0000313" key="2">
    <source>
        <dbReference type="EMBL" id="KAI7842774.1"/>
    </source>
</evidence>
<feature type="chain" id="PRO_5042120320" description="Fibronectin type-III domain-containing protein" evidence="1">
    <location>
        <begin position="19"/>
        <end position="315"/>
    </location>
</feature>
<comment type="caution">
    <text evidence="2">The sequence shown here is derived from an EMBL/GenBank/DDBJ whole genome shotgun (WGS) entry which is preliminary data.</text>
</comment>
<evidence type="ECO:0008006" key="4">
    <source>
        <dbReference type="Google" id="ProtNLM"/>
    </source>
</evidence>
<accession>A0AAD5DYJ9</accession>